<sequence length="51" mass="5316">FESRATGPGRTRTFPVDDPDLSPADPLESLAWDPPAVPPTDTAVPSGPEQG</sequence>
<proteinExistence type="predicted"/>
<protein>
    <submittedName>
        <fullName evidence="2">DNA polymerase IV</fullName>
    </submittedName>
</protein>
<evidence type="ECO:0000313" key="3">
    <source>
        <dbReference type="Proteomes" id="UP000260925"/>
    </source>
</evidence>
<dbReference type="Proteomes" id="UP000260925">
    <property type="component" value="Unassembled WGS sequence"/>
</dbReference>
<name>A0A3B9QUW3_9CORY</name>
<accession>A0A3B9QUW3</accession>
<dbReference type="AlphaFoldDB" id="A0A3B9QUW3"/>
<feature type="non-terminal residue" evidence="2">
    <location>
        <position position="1"/>
    </location>
</feature>
<evidence type="ECO:0000256" key="1">
    <source>
        <dbReference type="SAM" id="MobiDB-lite"/>
    </source>
</evidence>
<evidence type="ECO:0000313" key="2">
    <source>
        <dbReference type="EMBL" id="HAF72742.1"/>
    </source>
</evidence>
<comment type="caution">
    <text evidence="2">The sequence shown here is derived from an EMBL/GenBank/DDBJ whole genome shotgun (WGS) entry which is preliminary data.</text>
</comment>
<feature type="region of interest" description="Disordered" evidence="1">
    <location>
        <begin position="1"/>
        <end position="51"/>
    </location>
</feature>
<reference evidence="2 3" key="1">
    <citation type="journal article" date="2018" name="Nat. Biotechnol.">
        <title>A standardized bacterial taxonomy based on genome phylogeny substantially revises the tree of life.</title>
        <authorList>
            <person name="Parks D.H."/>
            <person name="Chuvochina M."/>
            <person name="Waite D.W."/>
            <person name="Rinke C."/>
            <person name="Skarshewski A."/>
            <person name="Chaumeil P.A."/>
            <person name="Hugenholtz P."/>
        </authorList>
    </citation>
    <scope>NUCLEOTIDE SEQUENCE [LARGE SCALE GENOMIC DNA]</scope>
    <source>
        <strain evidence="2">UBA9851</strain>
    </source>
</reference>
<organism evidence="2 3">
    <name type="scientific">Corynebacterium variabile</name>
    <dbReference type="NCBI Taxonomy" id="1727"/>
    <lineage>
        <taxon>Bacteria</taxon>
        <taxon>Bacillati</taxon>
        <taxon>Actinomycetota</taxon>
        <taxon>Actinomycetes</taxon>
        <taxon>Mycobacteriales</taxon>
        <taxon>Corynebacteriaceae</taxon>
        <taxon>Corynebacterium</taxon>
    </lineage>
</organism>
<gene>
    <name evidence="2" type="ORF">DCL06_07650</name>
</gene>
<dbReference type="EMBL" id="DMDD01000178">
    <property type="protein sequence ID" value="HAF72742.1"/>
    <property type="molecule type" value="Genomic_DNA"/>
</dbReference>